<dbReference type="SUPFAM" id="SSF52540">
    <property type="entry name" value="P-loop containing nucleoside triphosphate hydrolases"/>
    <property type="match status" value="1"/>
</dbReference>
<dbReference type="PANTHER" id="PTHR43875">
    <property type="entry name" value="MALTODEXTRIN IMPORT ATP-BINDING PROTEIN MSMX"/>
    <property type="match status" value="1"/>
</dbReference>
<protein>
    <submittedName>
        <fullName evidence="5">Diacetylchitobiose ABC transporter ATP-binding protein MsiK</fullName>
    </submittedName>
</protein>
<dbReference type="Proteomes" id="UP001499854">
    <property type="component" value="Unassembled WGS sequence"/>
</dbReference>
<dbReference type="PANTHER" id="PTHR43875:SF1">
    <property type="entry name" value="OSMOPROTECTIVE COMPOUNDS UPTAKE ATP-BINDING PROTEIN GGTA"/>
    <property type="match status" value="1"/>
</dbReference>
<dbReference type="RefSeq" id="WP_344661377.1">
    <property type="nucleotide sequence ID" value="NZ_BAAAQM010000052.1"/>
</dbReference>
<name>A0ABP5EBB7_9ACTN</name>
<dbReference type="InterPro" id="IPR047641">
    <property type="entry name" value="ABC_transpr_MalK/UgpC-like"/>
</dbReference>
<dbReference type="InterPro" id="IPR017871">
    <property type="entry name" value="ABC_transporter-like_CS"/>
</dbReference>
<dbReference type="InterPro" id="IPR008995">
    <property type="entry name" value="Mo/tungstate-bd_C_term_dom"/>
</dbReference>
<gene>
    <name evidence="5" type="primary">msiK_2</name>
    <name evidence="5" type="ORF">GCM10009838_69140</name>
</gene>
<dbReference type="CDD" id="cd03301">
    <property type="entry name" value="ABC_MalK_N"/>
    <property type="match status" value="1"/>
</dbReference>
<dbReference type="InterPro" id="IPR027417">
    <property type="entry name" value="P-loop_NTPase"/>
</dbReference>
<sequence>MATVDFIKASCSYPDNRRKAVDNLTLSVGDGEFLVLLGPSGCGKTTALRMLAGLEPLQSGQILVDGEDLEGLPPGERDLAMVFQNYALFPHMTVARNLGFRMELAGAPQSAISRRVRRVASELGLSERLDRLPRTLSGGEQQRVAIGRAMVREPRVFLMDEPLGALDAKLRASARSRIAEMQRKSGTTTLYVTHDQVEAMAMGDRIAIMNRGVLQQVDSPRQLYDRPANEFVAGFVGSPAMNLVPGTYKHGWALIGEADVFEVPVELHRPLTSSSVLVGFRPEHATITAPGNGIWASVGVVELLGHTAYAHCEMGVGRGRRTLIVRCEMDEAPRPGAHVGVMPDPREIHLFDGETGLRVGR</sequence>
<evidence type="ECO:0000259" key="4">
    <source>
        <dbReference type="PROSITE" id="PS50893"/>
    </source>
</evidence>
<dbReference type="EMBL" id="BAAAQM010000052">
    <property type="protein sequence ID" value="GAA1994841.1"/>
    <property type="molecule type" value="Genomic_DNA"/>
</dbReference>
<evidence type="ECO:0000256" key="1">
    <source>
        <dbReference type="ARBA" id="ARBA00022448"/>
    </source>
</evidence>
<dbReference type="GO" id="GO:0005524">
    <property type="term" value="F:ATP binding"/>
    <property type="evidence" value="ECO:0007669"/>
    <property type="project" value="UniProtKB-KW"/>
</dbReference>
<dbReference type="InterPro" id="IPR015855">
    <property type="entry name" value="ABC_transpr_MalK-like"/>
</dbReference>
<dbReference type="SMART" id="SM00382">
    <property type="entry name" value="AAA"/>
    <property type="match status" value="1"/>
</dbReference>
<dbReference type="PROSITE" id="PS00211">
    <property type="entry name" value="ABC_TRANSPORTER_1"/>
    <property type="match status" value="1"/>
</dbReference>
<dbReference type="PROSITE" id="PS50893">
    <property type="entry name" value="ABC_TRANSPORTER_2"/>
    <property type="match status" value="1"/>
</dbReference>
<evidence type="ECO:0000313" key="5">
    <source>
        <dbReference type="EMBL" id="GAA1994841.1"/>
    </source>
</evidence>
<dbReference type="InterPro" id="IPR003593">
    <property type="entry name" value="AAA+_ATPase"/>
</dbReference>
<evidence type="ECO:0000256" key="3">
    <source>
        <dbReference type="ARBA" id="ARBA00022840"/>
    </source>
</evidence>
<dbReference type="SUPFAM" id="SSF50331">
    <property type="entry name" value="MOP-like"/>
    <property type="match status" value="1"/>
</dbReference>
<dbReference type="Gene3D" id="2.40.50.140">
    <property type="entry name" value="Nucleic acid-binding proteins"/>
    <property type="match status" value="1"/>
</dbReference>
<dbReference type="InterPro" id="IPR040582">
    <property type="entry name" value="OB_MalK-like"/>
</dbReference>
<keyword evidence="2" id="KW-0547">Nucleotide-binding</keyword>
<evidence type="ECO:0000313" key="6">
    <source>
        <dbReference type="Proteomes" id="UP001499854"/>
    </source>
</evidence>
<evidence type="ECO:0000256" key="2">
    <source>
        <dbReference type="ARBA" id="ARBA00022741"/>
    </source>
</evidence>
<dbReference type="Gene3D" id="3.40.50.300">
    <property type="entry name" value="P-loop containing nucleotide triphosphate hydrolases"/>
    <property type="match status" value="1"/>
</dbReference>
<feature type="domain" description="ABC transporter" evidence="4">
    <location>
        <begin position="1"/>
        <end position="236"/>
    </location>
</feature>
<dbReference type="InterPro" id="IPR012340">
    <property type="entry name" value="NA-bd_OB-fold"/>
</dbReference>
<dbReference type="InterPro" id="IPR003439">
    <property type="entry name" value="ABC_transporter-like_ATP-bd"/>
</dbReference>
<accession>A0ABP5EBB7</accession>
<reference evidence="6" key="1">
    <citation type="journal article" date="2019" name="Int. J. Syst. Evol. Microbiol.">
        <title>The Global Catalogue of Microorganisms (GCM) 10K type strain sequencing project: providing services to taxonomists for standard genome sequencing and annotation.</title>
        <authorList>
            <consortium name="The Broad Institute Genomics Platform"/>
            <consortium name="The Broad Institute Genome Sequencing Center for Infectious Disease"/>
            <person name="Wu L."/>
            <person name="Ma J."/>
        </authorList>
    </citation>
    <scope>NUCLEOTIDE SEQUENCE [LARGE SCALE GENOMIC DNA]</scope>
    <source>
        <strain evidence="6">JCM 16013</strain>
    </source>
</reference>
<dbReference type="Pfam" id="PF17912">
    <property type="entry name" value="OB_MalK"/>
    <property type="match status" value="1"/>
</dbReference>
<dbReference type="Pfam" id="PF00005">
    <property type="entry name" value="ABC_tran"/>
    <property type="match status" value="1"/>
</dbReference>
<proteinExistence type="predicted"/>
<comment type="caution">
    <text evidence="5">The sequence shown here is derived from an EMBL/GenBank/DDBJ whole genome shotgun (WGS) entry which is preliminary data.</text>
</comment>
<organism evidence="5 6">
    <name type="scientific">Catenulispora subtropica</name>
    <dbReference type="NCBI Taxonomy" id="450798"/>
    <lineage>
        <taxon>Bacteria</taxon>
        <taxon>Bacillati</taxon>
        <taxon>Actinomycetota</taxon>
        <taxon>Actinomycetes</taxon>
        <taxon>Catenulisporales</taxon>
        <taxon>Catenulisporaceae</taxon>
        <taxon>Catenulispora</taxon>
    </lineage>
</organism>
<dbReference type="Gene3D" id="2.40.50.100">
    <property type="match status" value="1"/>
</dbReference>
<keyword evidence="6" id="KW-1185">Reference proteome</keyword>
<keyword evidence="3 5" id="KW-0067">ATP-binding</keyword>
<keyword evidence="1" id="KW-0813">Transport</keyword>